<organism evidence="2 3">
    <name type="scientific">[Candida] arabinofermentans NRRL YB-2248</name>
    <dbReference type="NCBI Taxonomy" id="983967"/>
    <lineage>
        <taxon>Eukaryota</taxon>
        <taxon>Fungi</taxon>
        <taxon>Dikarya</taxon>
        <taxon>Ascomycota</taxon>
        <taxon>Saccharomycotina</taxon>
        <taxon>Pichiomycetes</taxon>
        <taxon>Pichiales</taxon>
        <taxon>Pichiaceae</taxon>
        <taxon>Ogataea</taxon>
        <taxon>Ogataea/Candida clade</taxon>
    </lineage>
</organism>
<feature type="region of interest" description="Disordered" evidence="1">
    <location>
        <begin position="186"/>
        <end position="235"/>
    </location>
</feature>
<feature type="compositionally biased region" description="Basic residues" evidence="1">
    <location>
        <begin position="186"/>
        <end position="195"/>
    </location>
</feature>
<accession>A0A1E4STH5</accession>
<keyword evidence="3" id="KW-1185">Reference proteome</keyword>
<evidence type="ECO:0000313" key="3">
    <source>
        <dbReference type="Proteomes" id="UP000094801"/>
    </source>
</evidence>
<dbReference type="AlphaFoldDB" id="A0A1E4STH5"/>
<dbReference type="EMBL" id="KV453876">
    <property type="protein sequence ID" value="ODV82722.1"/>
    <property type="molecule type" value="Genomic_DNA"/>
</dbReference>
<name>A0A1E4STH5_9ASCO</name>
<evidence type="ECO:0000256" key="1">
    <source>
        <dbReference type="SAM" id="MobiDB-lite"/>
    </source>
</evidence>
<feature type="compositionally biased region" description="Low complexity" evidence="1">
    <location>
        <begin position="212"/>
        <end position="228"/>
    </location>
</feature>
<gene>
    <name evidence="2" type="ORF">CANARDRAFT_25703</name>
</gene>
<protein>
    <submittedName>
        <fullName evidence="2">Uncharacterized protein</fullName>
    </submittedName>
</protein>
<reference evidence="3" key="1">
    <citation type="submission" date="2016-04" db="EMBL/GenBank/DDBJ databases">
        <title>Comparative genomics of biotechnologically important yeasts.</title>
        <authorList>
            <consortium name="DOE Joint Genome Institute"/>
            <person name="Riley R."/>
            <person name="Haridas S."/>
            <person name="Wolfe K.H."/>
            <person name="Lopes M.R."/>
            <person name="Hittinger C.T."/>
            <person name="Goker M."/>
            <person name="Salamov A."/>
            <person name="Wisecaver J."/>
            <person name="Long T.M."/>
            <person name="Aerts A.L."/>
            <person name="Barry K."/>
            <person name="Choi C."/>
            <person name="Clum A."/>
            <person name="Coughlan A.Y."/>
            <person name="Deshpande S."/>
            <person name="Douglass A.P."/>
            <person name="Hanson S.J."/>
            <person name="Klenk H.-P."/>
            <person name="Labutti K."/>
            <person name="Lapidus A."/>
            <person name="Lindquist E."/>
            <person name="Lipzen A."/>
            <person name="Meier-Kolthoff J.P."/>
            <person name="Ohm R.A."/>
            <person name="Otillar R.P."/>
            <person name="Pangilinan J."/>
            <person name="Peng Y."/>
            <person name="Rokas A."/>
            <person name="Rosa C.A."/>
            <person name="Scheuner C."/>
            <person name="Sibirny A.A."/>
            <person name="Slot J.C."/>
            <person name="Stielow J.B."/>
            <person name="Sun H."/>
            <person name="Kurtzman C.P."/>
            <person name="Blackwell M."/>
            <person name="Grigoriev I.V."/>
            <person name="Jeffries T.W."/>
        </authorList>
    </citation>
    <scope>NUCLEOTIDE SEQUENCE [LARGE SCALE GENOMIC DNA]</scope>
    <source>
        <strain evidence="3">NRRL YB-2248</strain>
    </source>
</reference>
<evidence type="ECO:0000313" key="2">
    <source>
        <dbReference type="EMBL" id="ODV82722.1"/>
    </source>
</evidence>
<dbReference type="Proteomes" id="UP000094801">
    <property type="component" value="Unassembled WGS sequence"/>
</dbReference>
<sequence>MVIFKISVLGNGISEFFSTREVIATQGYNKQQIVRIGQLYDQVVEVILAATVSPAILARYAMVLGYQKLLPIRTRYGVMSARALYDLTKRMLNTSFKNPNEALTFVRNLSQNYFAHLTTEQFLGLYFLHQLKPPTAEARILDAANPALHFDVVESALMDLMDTPVAASSSTEGAFAADVSKSHISRNKGSKKVSRVGHGSKTCPAPAPVPFANSSTASSNVASTSKSSDGPAVSC</sequence>
<proteinExistence type="predicted"/>